<dbReference type="KEGG" id="prv:G7070_08155"/>
<name>A0A6G7Y625_9ACTN</name>
<protein>
    <submittedName>
        <fullName evidence="1">Uncharacterized protein</fullName>
    </submittedName>
</protein>
<sequence>MKPKPPERPVDPARHVWVQTPSGRQAGLLVAWVTGVDGTWWGRVAVSDAPGEASLQLLAGWLLIPVQQEVEDPQVRADQPG</sequence>
<accession>A0A6G7Y625</accession>
<gene>
    <name evidence="1" type="ORF">G7070_08155</name>
</gene>
<dbReference type="AlphaFoldDB" id="A0A6G7Y625"/>
<dbReference type="RefSeq" id="WP_166233326.1">
    <property type="nucleotide sequence ID" value="NZ_CP049865.1"/>
</dbReference>
<keyword evidence="2" id="KW-1185">Reference proteome</keyword>
<evidence type="ECO:0000313" key="2">
    <source>
        <dbReference type="Proteomes" id="UP000501058"/>
    </source>
</evidence>
<reference evidence="1 2" key="1">
    <citation type="submission" date="2020-03" db="EMBL/GenBank/DDBJ databases">
        <title>Propioniciclava sp. nov., isolated from Hydrophilus acuminatus.</title>
        <authorList>
            <person name="Hyun D.-W."/>
            <person name="Bae J.-W."/>
        </authorList>
    </citation>
    <scope>NUCLEOTIDE SEQUENCE [LARGE SCALE GENOMIC DNA]</scope>
    <source>
        <strain evidence="1 2">HDW11</strain>
    </source>
</reference>
<proteinExistence type="predicted"/>
<evidence type="ECO:0000313" key="1">
    <source>
        <dbReference type="EMBL" id="QIK72250.1"/>
    </source>
</evidence>
<dbReference type="EMBL" id="CP049865">
    <property type="protein sequence ID" value="QIK72250.1"/>
    <property type="molecule type" value="Genomic_DNA"/>
</dbReference>
<organism evidence="1 2">
    <name type="scientific">Propioniciclava coleopterorum</name>
    <dbReference type="NCBI Taxonomy" id="2714937"/>
    <lineage>
        <taxon>Bacteria</taxon>
        <taxon>Bacillati</taxon>
        <taxon>Actinomycetota</taxon>
        <taxon>Actinomycetes</taxon>
        <taxon>Propionibacteriales</taxon>
        <taxon>Propionibacteriaceae</taxon>
        <taxon>Propioniciclava</taxon>
    </lineage>
</organism>
<dbReference type="Proteomes" id="UP000501058">
    <property type="component" value="Chromosome"/>
</dbReference>